<dbReference type="Pfam" id="PF07859">
    <property type="entry name" value="Abhydrolase_3"/>
    <property type="match status" value="2"/>
</dbReference>
<dbReference type="Proteomes" id="UP000257109">
    <property type="component" value="Unassembled WGS sequence"/>
</dbReference>
<dbReference type="InterPro" id="IPR013094">
    <property type="entry name" value="AB_hydrolase_3"/>
</dbReference>
<keyword evidence="4" id="KW-1185">Reference proteome</keyword>
<proteinExistence type="inferred from homology"/>
<dbReference type="EMBL" id="QJKJ01013686">
    <property type="protein sequence ID" value="RDX65898.1"/>
    <property type="molecule type" value="Genomic_DNA"/>
</dbReference>
<feature type="non-terminal residue" evidence="3">
    <location>
        <position position="1"/>
    </location>
</feature>
<dbReference type="PANTHER" id="PTHR23024:SF562">
    <property type="entry name" value="2-HYDROXYISOFLAVANONE DEHYDRATASE"/>
    <property type="match status" value="1"/>
</dbReference>
<dbReference type="Gene3D" id="3.40.50.1820">
    <property type="entry name" value="alpha/beta hydrolase"/>
    <property type="match status" value="2"/>
</dbReference>
<feature type="domain" description="Alpha/beta hydrolase fold-3" evidence="2">
    <location>
        <begin position="81"/>
        <end position="309"/>
    </location>
</feature>
<evidence type="ECO:0000313" key="3">
    <source>
        <dbReference type="EMBL" id="RDX65898.1"/>
    </source>
</evidence>
<dbReference type="STRING" id="157652.A0A371EIL2"/>
<dbReference type="AlphaFoldDB" id="A0A371EIL2"/>
<evidence type="ECO:0000259" key="2">
    <source>
        <dbReference type="Pfam" id="PF07859"/>
    </source>
</evidence>
<reference evidence="3" key="1">
    <citation type="submission" date="2018-05" db="EMBL/GenBank/DDBJ databases">
        <title>Draft genome of Mucuna pruriens seed.</title>
        <authorList>
            <person name="Nnadi N.E."/>
            <person name="Vos R."/>
            <person name="Hasami M.H."/>
            <person name="Devisetty U.K."/>
            <person name="Aguiy J.C."/>
        </authorList>
    </citation>
    <scope>NUCLEOTIDE SEQUENCE [LARGE SCALE GENOMIC DNA]</scope>
    <source>
        <strain evidence="3">JCA_2017</strain>
    </source>
</reference>
<accession>A0A371EIL2</accession>
<dbReference type="InterPro" id="IPR050466">
    <property type="entry name" value="Carboxylest/Gibb_receptor"/>
</dbReference>
<organism evidence="3 4">
    <name type="scientific">Mucuna pruriens</name>
    <name type="common">Velvet bean</name>
    <name type="synonym">Dolichos pruriens</name>
    <dbReference type="NCBI Taxonomy" id="157652"/>
    <lineage>
        <taxon>Eukaryota</taxon>
        <taxon>Viridiplantae</taxon>
        <taxon>Streptophyta</taxon>
        <taxon>Embryophyta</taxon>
        <taxon>Tracheophyta</taxon>
        <taxon>Spermatophyta</taxon>
        <taxon>Magnoliopsida</taxon>
        <taxon>eudicotyledons</taxon>
        <taxon>Gunneridae</taxon>
        <taxon>Pentapetalae</taxon>
        <taxon>rosids</taxon>
        <taxon>fabids</taxon>
        <taxon>Fabales</taxon>
        <taxon>Fabaceae</taxon>
        <taxon>Papilionoideae</taxon>
        <taxon>50 kb inversion clade</taxon>
        <taxon>NPAAA clade</taxon>
        <taxon>indigoferoid/millettioid clade</taxon>
        <taxon>Phaseoleae</taxon>
        <taxon>Mucuna</taxon>
    </lineage>
</organism>
<evidence type="ECO:0000256" key="1">
    <source>
        <dbReference type="ARBA" id="ARBA00010515"/>
    </source>
</evidence>
<evidence type="ECO:0000313" key="4">
    <source>
        <dbReference type="Proteomes" id="UP000257109"/>
    </source>
</evidence>
<feature type="domain" description="Alpha/beta hydrolase fold-3" evidence="2">
    <location>
        <begin position="392"/>
        <end position="613"/>
    </location>
</feature>
<sequence length="635" mass="70293">MPSTDPKEIVTEIPSWIRVFSDGTVERPLDFPIVPATLHDSYTGVSSKDIVISNTPPKPISARIYLPKITKSETQKLAVYVYFHGGGFFFESAFSKLFHHHFLKLVPLANAIVVSVEYRLAPEHPLPAGYDDCWDALKWVASHSTKDPTLTHTHTEPWLIDHGDFNRVFIGGDSAGANIVHNILAFRNGPEALPGDVKIVGAILAHPYFYGSEPVGSEPVTGLDQNFFNVVWRLVYPSAPGGIDNPFINPLGPGAPSLARLACSRIFVCVAGKDGLRDRGIWYYEAVKKSGWEGEIQLFEEKEEDHDYHLLKPALDQDSPSAHKLITLMASFLLNDGTVERPRQTPFVPPSIDDPRTRVSSKDVVISHNPPISARLYLPQLTPTNDVTFPILVYFHGGGFFFESAFSQLYHHHFNAFVSQTNCIVVSVEYRLAPEHPLPAGYHDCWDALKWVASQSSNNADPWLIHHGNFNRIFIGGDSAGGNIVHNIAMRAGTEPLPCGVKLLGAIFSHPYFFSSSPIGREAVTGHEQSLPYLVWNFVYPSAPGGVDNPMLNPVAPGAPSLDGLGCSKVIVCVASQDNLRDRGVWYYEAVKESGWPGELELFEQSGEDHVYHIFHPESENGIKLIKLLALFLHR</sequence>
<comment type="similarity">
    <text evidence="1">Belongs to the 'GDXG' lipolytic enzyme family.</text>
</comment>
<gene>
    <name evidence="3" type="primary">HIDM</name>
    <name evidence="3" type="ORF">CR513_55400</name>
</gene>
<protein>
    <submittedName>
        <fullName evidence="3">2-hydroxyisoflavanone dehydratase</fullName>
    </submittedName>
</protein>
<dbReference type="OrthoDB" id="408631at2759"/>
<dbReference type="SUPFAM" id="SSF53474">
    <property type="entry name" value="alpha/beta-Hydrolases"/>
    <property type="match status" value="2"/>
</dbReference>
<dbReference type="InterPro" id="IPR029058">
    <property type="entry name" value="AB_hydrolase_fold"/>
</dbReference>
<dbReference type="PANTHER" id="PTHR23024">
    <property type="entry name" value="ARYLACETAMIDE DEACETYLASE"/>
    <property type="match status" value="1"/>
</dbReference>
<comment type="caution">
    <text evidence="3">The sequence shown here is derived from an EMBL/GenBank/DDBJ whole genome shotgun (WGS) entry which is preliminary data.</text>
</comment>
<dbReference type="GO" id="GO:0016787">
    <property type="term" value="F:hydrolase activity"/>
    <property type="evidence" value="ECO:0007669"/>
    <property type="project" value="InterPro"/>
</dbReference>
<name>A0A371EIL2_MUCPR</name>